<dbReference type="STRING" id="53376.BST25_09310"/>
<sequence length="111" mass="11942">MSEPLYQVKAEFFKTLGHPARIRILELLVAGDKPVAELLSEVGLEASNLSQQLGVLRRAGVVDAHRDGNTMIYSIASPDIAELLMVARKVLTGVFSDRVAVLADLRAGSAL</sequence>
<protein>
    <submittedName>
        <fullName evidence="4">Transcriptional regulator</fullName>
    </submittedName>
</protein>
<dbReference type="CDD" id="cd00090">
    <property type="entry name" value="HTH_ARSR"/>
    <property type="match status" value="1"/>
</dbReference>
<comment type="caution">
    <text evidence="4">The sequence shown here is derived from an EMBL/GenBank/DDBJ whole genome shotgun (WGS) entry which is preliminary data.</text>
</comment>
<dbReference type="InterPro" id="IPR011991">
    <property type="entry name" value="ArsR-like_HTH"/>
</dbReference>
<dbReference type="Gene3D" id="1.10.10.10">
    <property type="entry name" value="Winged helix-like DNA-binding domain superfamily/Winged helix DNA-binding domain"/>
    <property type="match status" value="1"/>
</dbReference>
<dbReference type="Proteomes" id="UP000192566">
    <property type="component" value="Unassembled WGS sequence"/>
</dbReference>
<dbReference type="PROSITE" id="PS50987">
    <property type="entry name" value="HTH_ARSR_2"/>
    <property type="match status" value="1"/>
</dbReference>
<proteinExistence type="predicted"/>
<evidence type="ECO:0000256" key="1">
    <source>
        <dbReference type="ARBA" id="ARBA00023015"/>
    </source>
</evidence>
<keyword evidence="3" id="KW-0804">Transcription</keyword>
<keyword evidence="2" id="KW-0238">DNA-binding</keyword>
<evidence type="ECO:0000256" key="2">
    <source>
        <dbReference type="ARBA" id="ARBA00023125"/>
    </source>
</evidence>
<dbReference type="GO" id="GO:0003700">
    <property type="term" value="F:DNA-binding transcription factor activity"/>
    <property type="evidence" value="ECO:0007669"/>
    <property type="project" value="InterPro"/>
</dbReference>
<dbReference type="PANTHER" id="PTHR43132">
    <property type="entry name" value="ARSENICAL RESISTANCE OPERON REPRESSOR ARSR-RELATED"/>
    <property type="match status" value="1"/>
</dbReference>
<keyword evidence="1" id="KW-0805">Transcription regulation</keyword>
<keyword evidence="5" id="KW-1185">Reference proteome</keyword>
<gene>
    <name evidence="4" type="ORF">BST25_09310</name>
</gene>
<dbReference type="PRINTS" id="PR00778">
    <property type="entry name" value="HTHARSR"/>
</dbReference>
<dbReference type="RefSeq" id="WP_083073724.1">
    <property type="nucleotide sequence ID" value="NZ_AP022615.1"/>
</dbReference>
<dbReference type="InterPro" id="IPR051011">
    <property type="entry name" value="Metal_resp_trans_reg"/>
</dbReference>
<accession>A0A1X0DQ67</accession>
<dbReference type="Pfam" id="PF12840">
    <property type="entry name" value="HTH_20"/>
    <property type="match status" value="1"/>
</dbReference>
<dbReference type="InterPro" id="IPR036388">
    <property type="entry name" value="WH-like_DNA-bd_sf"/>
</dbReference>
<reference evidence="4 5" key="1">
    <citation type="submission" date="2017-02" db="EMBL/GenBank/DDBJ databases">
        <title>The new phylogeny of genus Mycobacterium.</title>
        <authorList>
            <person name="Tortoli E."/>
            <person name="Trovato A."/>
            <person name="Cirillo D.M."/>
        </authorList>
    </citation>
    <scope>NUCLEOTIDE SEQUENCE [LARGE SCALE GENOMIC DNA]</scope>
    <source>
        <strain evidence="4 5">DSM 44471</strain>
    </source>
</reference>
<name>A0A1X0DQ67_MYCHE</name>
<organism evidence="4 5">
    <name type="scientific">Mycobacterium heidelbergense</name>
    <dbReference type="NCBI Taxonomy" id="53376"/>
    <lineage>
        <taxon>Bacteria</taxon>
        <taxon>Bacillati</taxon>
        <taxon>Actinomycetota</taxon>
        <taxon>Actinomycetes</taxon>
        <taxon>Mycobacteriales</taxon>
        <taxon>Mycobacteriaceae</taxon>
        <taxon>Mycobacterium</taxon>
        <taxon>Mycobacterium simiae complex</taxon>
    </lineage>
</organism>
<dbReference type="GO" id="GO:0003677">
    <property type="term" value="F:DNA binding"/>
    <property type="evidence" value="ECO:0007669"/>
    <property type="project" value="UniProtKB-KW"/>
</dbReference>
<evidence type="ECO:0000256" key="3">
    <source>
        <dbReference type="ARBA" id="ARBA00023163"/>
    </source>
</evidence>
<evidence type="ECO:0000313" key="5">
    <source>
        <dbReference type="Proteomes" id="UP000192566"/>
    </source>
</evidence>
<dbReference type="InterPro" id="IPR001845">
    <property type="entry name" value="HTH_ArsR_DNA-bd_dom"/>
</dbReference>
<dbReference type="NCBIfam" id="NF033788">
    <property type="entry name" value="HTH_metalloreg"/>
    <property type="match status" value="1"/>
</dbReference>
<dbReference type="SUPFAM" id="SSF46785">
    <property type="entry name" value="Winged helix' DNA-binding domain"/>
    <property type="match status" value="1"/>
</dbReference>
<dbReference type="EMBL" id="MVHR01000010">
    <property type="protein sequence ID" value="ORA74495.1"/>
    <property type="molecule type" value="Genomic_DNA"/>
</dbReference>
<dbReference type="AlphaFoldDB" id="A0A1X0DQ67"/>
<evidence type="ECO:0000313" key="4">
    <source>
        <dbReference type="EMBL" id="ORA74495.1"/>
    </source>
</evidence>
<dbReference type="SMART" id="SM00418">
    <property type="entry name" value="HTH_ARSR"/>
    <property type="match status" value="1"/>
</dbReference>
<dbReference type="InterPro" id="IPR036390">
    <property type="entry name" value="WH_DNA-bd_sf"/>
</dbReference>
<dbReference type="PANTHER" id="PTHR43132:SF2">
    <property type="entry name" value="ARSENICAL RESISTANCE OPERON REPRESSOR ARSR-RELATED"/>
    <property type="match status" value="1"/>
</dbReference>